<evidence type="ECO:0000259" key="7">
    <source>
        <dbReference type="PROSITE" id="PS50404"/>
    </source>
</evidence>
<dbReference type="KEGG" id="aga:1268924"/>
<dbReference type="InterPro" id="IPR004046">
    <property type="entry name" value="GST_C"/>
</dbReference>
<dbReference type="HOGENOM" id="CLU_011226_2_1_1"/>
<feature type="non-terminal residue" evidence="9">
    <location>
        <position position="1"/>
    </location>
</feature>
<protein>
    <recommendedName>
        <fullName evidence="3">glutathione transferase</fullName>
        <ecNumber evidence="3">2.5.1.18</ecNumber>
    </recommendedName>
    <alternativeName>
        <fullName evidence="5">GST class-theta</fullName>
    </alternativeName>
</protein>
<evidence type="ECO:0000256" key="3">
    <source>
        <dbReference type="ARBA" id="ARBA00012452"/>
    </source>
</evidence>
<dbReference type="PANTHER" id="PTHR43969">
    <property type="entry name" value="GLUTATHIONE S TRANSFERASE D10, ISOFORM A-RELATED"/>
    <property type="match status" value="1"/>
</dbReference>
<dbReference type="CDD" id="cd03177">
    <property type="entry name" value="GST_C_Delta_Epsilon"/>
    <property type="match status" value="1"/>
</dbReference>
<keyword evidence="4" id="KW-0808">Transferase</keyword>
<comment type="subunit">
    <text evidence="2">Homodimer.</text>
</comment>
<evidence type="ECO:0000256" key="2">
    <source>
        <dbReference type="ARBA" id="ARBA00011738"/>
    </source>
</evidence>
<organism evidence="9">
    <name type="scientific">Anopheles gambiae</name>
    <name type="common">African malaria mosquito</name>
    <dbReference type="NCBI Taxonomy" id="7165"/>
    <lineage>
        <taxon>Eukaryota</taxon>
        <taxon>Metazoa</taxon>
        <taxon>Ecdysozoa</taxon>
        <taxon>Arthropoda</taxon>
        <taxon>Hexapoda</taxon>
        <taxon>Insecta</taxon>
        <taxon>Pterygota</taxon>
        <taxon>Neoptera</taxon>
        <taxon>Endopterygota</taxon>
        <taxon>Diptera</taxon>
        <taxon>Nematocera</taxon>
        <taxon>Culicoidea</taxon>
        <taxon>Culicidae</taxon>
        <taxon>Anophelinae</taxon>
        <taxon>Anopheles</taxon>
    </lineage>
</organism>
<gene>
    <name evidence="10" type="primary">1268924</name>
    <name evidence="9" type="ORF">AgaP_AGAP012702</name>
</gene>
<dbReference type="EC" id="2.5.1.18" evidence="3"/>
<dbReference type="GO" id="GO:0006749">
    <property type="term" value="P:glutathione metabolic process"/>
    <property type="evidence" value="ECO:0000318"/>
    <property type="project" value="GO_Central"/>
</dbReference>
<dbReference type="InterPro" id="IPR010987">
    <property type="entry name" value="Glutathione-S-Trfase_C-like"/>
</dbReference>
<reference evidence="10" key="6">
    <citation type="submission" date="2021-01" db="UniProtKB">
        <authorList>
            <consortium name="EnsemblMetazoa"/>
        </authorList>
    </citation>
    <scope>IDENTIFICATION</scope>
    <source>
        <strain evidence="10">PEST</strain>
    </source>
</reference>
<keyword evidence="11" id="KW-1185">Reference proteome</keyword>
<dbReference type="GO" id="GO:0004364">
    <property type="term" value="F:glutathione transferase activity"/>
    <property type="evidence" value="ECO:0000318"/>
    <property type="project" value="GO_Central"/>
</dbReference>
<accession>Q7QKX9</accession>
<name>Q7QKX9_ANOGA</name>
<dbReference type="VEuPathDB" id="VectorBase:AGAP012702"/>
<dbReference type="EMBL" id="AAAB01008216">
    <property type="protein sequence ID" value="EAA03302.3"/>
    <property type="molecule type" value="Genomic_DNA"/>
</dbReference>
<dbReference type="PANTHER" id="PTHR43969:SF9">
    <property type="entry name" value="GLUTATHIONE S TRANSFERASE D10, ISOFORM A-RELATED"/>
    <property type="match status" value="1"/>
</dbReference>
<evidence type="ECO:0000256" key="6">
    <source>
        <dbReference type="ARBA" id="ARBA00047960"/>
    </source>
</evidence>
<dbReference type="SFLD" id="SFLDG00358">
    <property type="entry name" value="Main_(cytGST)"/>
    <property type="match status" value="1"/>
</dbReference>
<dbReference type="InParanoid" id="Q7QKX9"/>
<proteinExistence type="inferred from homology"/>
<dbReference type="InterPro" id="IPR036282">
    <property type="entry name" value="Glutathione-S-Trfase_C_sf"/>
</dbReference>
<dbReference type="InterPro" id="IPR004045">
    <property type="entry name" value="Glutathione_S-Trfase_N"/>
</dbReference>
<dbReference type="InterPro" id="IPR036249">
    <property type="entry name" value="Thioredoxin-like_sf"/>
</dbReference>
<reference evidence="9 11" key="4">
    <citation type="journal article" date="2007" name="Genome Biol.">
        <title>Update of the Anopheles gambiae PEST genome assembly.</title>
        <authorList>
            <person name="Sharakhova M.V."/>
            <person name="Hammond M.P."/>
            <person name="Lobo N.F."/>
            <person name="Krzywinski J."/>
            <person name="Unger M.F."/>
            <person name="Hillenmeyer M.E."/>
            <person name="Bruggner R.V."/>
            <person name="Birney E."/>
            <person name="Collins F.H."/>
        </authorList>
    </citation>
    <scope>NUCLEOTIDE SEQUENCE [LARGE SCALE GENOMIC DNA]</scope>
    <source>
        <strain evidence="9 11">PEST</strain>
    </source>
</reference>
<dbReference type="FunFam" id="3.40.30.10:FF:000034">
    <property type="entry name" value="glutathione S-transferase 1"/>
    <property type="match status" value="1"/>
</dbReference>
<dbReference type="Gene3D" id="1.20.1050.10">
    <property type="match status" value="1"/>
</dbReference>
<reference evidence="9" key="5">
    <citation type="submission" date="2011-05" db="EMBL/GenBank/DDBJ databases">
        <authorList>
            <consortium name="VectorBase"/>
        </authorList>
    </citation>
    <scope>NUCLEOTIDE SEQUENCE</scope>
    <source>
        <strain evidence="9">PEST</strain>
    </source>
</reference>
<dbReference type="SFLD" id="SFLDS00019">
    <property type="entry name" value="Glutathione_Transferase_(cytos"/>
    <property type="match status" value="1"/>
</dbReference>
<evidence type="ECO:0000256" key="4">
    <source>
        <dbReference type="ARBA" id="ARBA00022679"/>
    </source>
</evidence>
<evidence type="ECO:0000313" key="11">
    <source>
        <dbReference type="Proteomes" id="UP000007062"/>
    </source>
</evidence>
<reference evidence="9 11" key="3">
    <citation type="journal article" date="2004" name="Trends Parasitol.">
        <title>The Anopheles gambiae genome: an update.</title>
        <authorList>
            <person name="Mongin E."/>
            <person name="Louis C."/>
            <person name="Holt R.A."/>
            <person name="Birney E."/>
            <person name="Collins F.H."/>
        </authorList>
    </citation>
    <scope>NUCLEOTIDE SEQUENCE [LARGE SCALE GENOMIC DNA]</scope>
    <source>
        <strain evidence="9 11">PEST</strain>
    </source>
</reference>
<sequence length="218" mass="25010">AKMELYSDIVSPPCQNVLLVAKKLGIALNTKKTNIMDAADVAELTKVNPQHLIPTFVEDDGHVIWESYAIAIYLVEKYGQDDALYPKDPKVRSIVNQRLFFDIGTLYKNILANIDVLIEKQQPSAELRGKLEQALDLTEKFVTECRFVAADHLTLADIFMLGSITALEWFRYDLERYPGIRGWVERVTAQFPDYSDFHKEIREATKQYVATHCPHLEY</sequence>
<dbReference type="Proteomes" id="UP000007062">
    <property type="component" value="Unassembled WGS sequence"/>
</dbReference>
<evidence type="ECO:0000256" key="5">
    <source>
        <dbReference type="ARBA" id="ARBA00041523"/>
    </source>
</evidence>
<dbReference type="OMA" id="ISPPCQN"/>
<dbReference type="InterPro" id="IPR040079">
    <property type="entry name" value="Glutathione_S-Trfase"/>
</dbReference>
<dbReference type="AlphaFoldDB" id="Q7QKX9"/>
<dbReference type="SUPFAM" id="SSF47616">
    <property type="entry name" value="GST C-terminal domain-like"/>
    <property type="match status" value="1"/>
</dbReference>
<dbReference type="STRING" id="7165.Q7QKX9"/>
<dbReference type="PROSITE" id="PS50405">
    <property type="entry name" value="GST_CTER"/>
    <property type="match status" value="1"/>
</dbReference>
<dbReference type="Pfam" id="PF13417">
    <property type="entry name" value="GST_N_3"/>
    <property type="match status" value="1"/>
</dbReference>
<reference evidence="9" key="2">
    <citation type="submission" date="2002-03" db="EMBL/GenBank/DDBJ databases">
        <authorList>
            <consortium name="The Anopheles Genome Sequencing Consortium"/>
        </authorList>
    </citation>
    <scope>NUCLEOTIDE SEQUENCE</scope>
    <source>
        <strain evidence="9">PEST</strain>
    </source>
</reference>
<evidence type="ECO:0000313" key="10">
    <source>
        <dbReference type="EnsemblMetazoa" id="AGAP012702-PA"/>
    </source>
</evidence>
<feature type="domain" description="GST C-terminal" evidence="8">
    <location>
        <begin position="88"/>
        <end position="207"/>
    </location>
</feature>
<comment type="similarity">
    <text evidence="1">Belongs to the GST superfamily. Theta family.</text>
</comment>
<evidence type="ECO:0000259" key="8">
    <source>
        <dbReference type="PROSITE" id="PS50405"/>
    </source>
</evidence>
<dbReference type="EnsemblMetazoa" id="AGAP012702-RA">
    <property type="protein sequence ID" value="AGAP012702-PA"/>
    <property type="gene ID" value="AGAP012702"/>
</dbReference>
<feature type="domain" description="GST N-terminal" evidence="7">
    <location>
        <begin position="1"/>
        <end position="82"/>
    </location>
</feature>
<dbReference type="PROSITE" id="PS50404">
    <property type="entry name" value="GST_NTER"/>
    <property type="match status" value="1"/>
</dbReference>
<dbReference type="eggNOG" id="KOG0867">
    <property type="taxonomic scope" value="Eukaryota"/>
</dbReference>
<dbReference type="Gene3D" id="3.40.30.10">
    <property type="entry name" value="Glutaredoxin"/>
    <property type="match status" value="1"/>
</dbReference>
<dbReference type="FunFam" id="1.20.1050.10:FF:000007">
    <property type="entry name" value="Glutathione S-transferase 1-1"/>
    <property type="match status" value="1"/>
</dbReference>
<comment type="catalytic activity">
    <reaction evidence="6">
        <text>RX + glutathione = an S-substituted glutathione + a halide anion + H(+)</text>
        <dbReference type="Rhea" id="RHEA:16437"/>
        <dbReference type="ChEBI" id="CHEBI:15378"/>
        <dbReference type="ChEBI" id="CHEBI:16042"/>
        <dbReference type="ChEBI" id="CHEBI:17792"/>
        <dbReference type="ChEBI" id="CHEBI:57925"/>
        <dbReference type="ChEBI" id="CHEBI:90779"/>
        <dbReference type="EC" id="2.5.1.18"/>
    </reaction>
</comment>
<dbReference type="VEuPathDB" id="VectorBase:AGAMI1_010010"/>
<dbReference type="SUPFAM" id="SSF52833">
    <property type="entry name" value="Thioredoxin-like"/>
    <property type="match status" value="1"/>
</dbReference>
<dbReference type="SFLD" id="SFLDG01153">
    <property type="entry name" value="Main.4:_Theta-like"/>
    <property type="match status" value="1"/>
</dbReference>
<reference evidence="9 11" key="1">
    <citation type="journal article" date="2002" name="Science">
        <title>The genome sequence of the malaria mosquito Anopheles gambiae.</title>
        <authorList>
            <person name="Holt R.A."/>
            <person name="Subramanian G.M."/>
            <person name="Halpern A."/>
            <person name="Sutton G.G."/>
            <person name="Charlab R."/>
            <person name="Nusskern D.R."/>
            <person name="Wincker P."/>
            <person name="Clark A.G."/>
            <person name="Ribeiro J.M."/>
            <person name="Wides R."/>
            <person name="Salzberg S.L."/>
            <person name="Loftus B."/>
            <person name="Yandell M."/>
            <person name="Majoros W.H."/>
            <person name="Rusch D.B."/>
            <person name="Lai Z."/>
            <person name="Kraft C.L."/>
            <person name="Abril J.F."/>
            <person name="Anthouard V."/>
            <person name="Arensburger P."/>
            <person name="Atkinson P.W."/>
            <person name="Baden H."/>
            <person name="de Berardinis V."/>
            <person name="Baldwin D."/>
            <person name="Benes V."/>
            <person name="Biedler J."/>
            <person name="Blass C."/>
            <person name="Bolanos R."/>
            <person name="Boscus D."/>
            <person name="Barnstead M."/>
            <person name="Cai S."/>
            <person name="Center A."/>
            <person name="Chaturverdi K."/>
            <person name="Christophides G.K."/>
            <person name="Chrystal M.A."/>
            <person name="Clamp M."/>
            <person name="Cravchik A."/>
            <person name="Curwen V."/>
            <person name="Dana A."/>
            <person name="Delcher A."/>
            <person name="Dew I."/>
            <person name="Evans C.A."/>
            <person name="Flanigan M."/>
            <person name="Grundschober-Freimoser A."/>
            <person name="Friedli L."/>
            <person name="Gu Z."/>
            <person name="Guan P."/>
            <person name="Guigo R."/>
            <person name="Hillenmeyer M.E."/>
            <person name="Hladun S.L."/>
            <person name="Hogan J.R."/>
            <person name="Hong Y.S."/>
            <person name="Hoover J."/>
            <person name="Jaillon O."/>
            <person name="Ke Z."/>
            <person name="Kodira C."/>
            <person name="Kokoza E."/>
            <person name="Koutsos A."/>
            <person name="Letunic I."/>
            <person name="Levitsky A."/>
            <person name="Liang Y."/>
            <person name="Lin J.J."/>
            <person name="Lobo N.F."/>
            <person name="Lopez J.R."/>
            <person name="Malek J.A."/>
            <person name="McIntosh T.C."/>
            <person name="Meister S."/>
            <person name="Miller J."/>
            <person name="Mobarry C."/>
            <person name="Mongin E."/>
            <person name="Murphy S.D."/>
            <person name="O'Brochta D.A."/>
            <person name="Pfannkoch C."/>
            <person name="Qi R."/>
            <person name="Regier M.A."/>
            <person name="Remington K."/>
            <person name="Shao H."/>
            <person name="Sharakhova M.V."/>
            <person name="Sitter C.D."/>
            <person name="Shetty J."/>
            <person name="Smith T.J."/>
            <person name="Strong R."/>
            <person name="Sun J."/>
            <person name="Thomasova D."/>
            <person name="Ton L.Q."/>
            <person name="Topalis P."/>
            <person name="Tu Z."/>
            <person name="Unger M.F."/>
            <person name="Walenz B."/>
            <person name="Wang A."/>
            <person name="Wang J."/>
            <person name="Wang M."/>
            <person name="Wang X."/>
            <person name="Woodford K.J."/>
            <person name="Wortman J.R."/>
            <person name="Wu M."/>
            <person name="Yao A."/>
            <person name="Zdobnov E.M."/>
            <person name="Zhang H."/>
            <person name="Zhao Q."/>
            <person name="Zhao S."/>
            <person name="Zhu S.C."/>
            <person name="Zhimulev I."/>
            <person name="Coluzzi M."/>
            <person name="della Torre A."/>
            <person name="Roth C.W."/>
            <person name="Louis C."/>
            <person name="Kalush F."/>
            <person name="Mural R.J."/>
            <person name="Myers E.W."/>
            <person name="Adams M.D."/>
            <person name="Smith H.O."/>
            <person name="Broder S."/>
            <person name="Gardner M.J."/>
            <person name="Fraser C.M."/>
            <person name="Birney E."/>
            <person name="Bork P."/>
            <person name="Brey P.T."/>
            <person name="Venter J.C."/>
            <person name="Weissenbach J."/>
            <person name="Kafatos F.C."/>
            <person name="Collins F.H."/>
            <person name="Hoffman S.L."/>
        </authorList>
    </citation>
    <scope>NUCLEOTIDE SEQUENCE [LARGE SCALE GENOMIC DNA]</scope>
    <source>
        <strain evidence="9 11">PEST</strain>
    </source>
</reference>
<evidence type="ECO:0000256" key="1">
    <source>
        <dbReference type="ARBA" id="ARBA00009899"/>
    </source>
</evidence>
<evidence type="ECO:0000313" key="9">
    <source>
        <dbReference type="EMBL" id="EAA03302.3"/>
    </source>
</evidence>
<dbReference type="PaxDb" id="7165-AGAP012702-PA"/>
<dbReference type="Pfam" id="PF00043">
    <property type="entry name" value="GST_C"/>
    <property type="match status" value="1"/>
</dbReference>